<dbReference type="RefSeq" id="WP_246146548.1">
    <property type="nucleotide sequence ID" value="NZ_CP036525.1"/>
</dbReference>
<dbReference type="Gene3D" id="3.40.30.10">
    <property type="entry name" value="Glutaredoxin"/>
    <property type="match status" value="1"/>
</dbReference>
<dbReference type="InterPro" id="IPR036249">
    <property type="entry name" value="Thioredoxin-like_sf"/>
</dbReference>
<dbReference type="PANTHER" id="PTHR15337:SF11">
    <property type="entry name" value="THIOREDOXIN DOMAIN-CONTAINING PROTEIN"/>
    <property type="match status" value="1"/>
</dbReference>
<dbReference type="PANTHER" id="PTHR15337">
    <property type="entry name" value="ANTERIOR GRADIENT PROTEIN-RELATED"/>
    <property type="match status" value="1"/>
</dbReference>
<dbReference type="SUPFAM" id="SSF52833">
    <property type="entry name" value="Thioredoxin-like"/>
    <property type="match status" value="1"/>
</dbReference>
<sequence length="163" mass="18329" precursor="true">MKRFMVIVGLGIVISLASAQAGWAEMPQRASTTVARYPTQQSEIRPTISWHTSLESGWAESRRRNVPMVIYITTDPCKYCNAMKNDTWRDRSVQQDLAGDFVAIELSPEQNSSTLHRIKIDAYPTTLIGVPEGKIIASRQGYQPAAAMKSLLREAKHLIINRR</sequence>
<name>A0A517N6I2_9BACT</name>
<reference evidence="3 4" key="1">
    <citation type="submission" date="2019-02" db="EMBL/GenBank/DDBJ databases">
        <title>Deep-cultivation of Planctomycetes and their phenomic and genomic characterization uncovers novel biology.</title>
        <authorList>
            <person name="Wiegand S."/>
            <person name="Jogler M."/>
            <person name="Boedeker C."/>
            <person name="Pinto D."/>
            <person name="Vollmers J."/>
            <person name="Rivas-Marin E."/>
            <person name="Kohn T."/>
            <person name="Peeters S.H."/>
            <person name="Heuer A."/>
            <person name="Rast P."/>
            <person name="Oberbeckmann S."/>
            <person name="Bunk B."/>
            <person name="Jeske O."/>
            <person name="Meyerdierks A."/>
            <person name="Storesund J.E."/>
            <person name="Kallscheuer N."/>
            <person name="Luecker S."/>
            <person name="Lage O.M."/>
            <person name="Pohl T."/>
            <person name="Merkel B.J."/>
            <person name="Hornburger P."/>
            <person name="Mueller R.-W."/>
            <person name="Bruemmer F."/>
            <person name="Labrenz M."/>
            <person name="Spormann A.M."/>
            <person name="Op den Camp H."/>
            <person name="Overmann J."/>
            <person name="Amann R."/>
            <person name="Jetten M.S.M."/>
            <person name="Mascher T."/>
            <person name="Medema M.H."/>
            <person name="Devos D.P."/>
            <person name="Kaster A.-K."/>
            <person name="Ovreas L."/>
            <person name="Rohde M."/>
            <person name="Galperin M.Y."/>
            <person name="Jogler C."/>
        </authorList>
    </citation>
    <scope>NUCLEOTIDE SEQUENCE [LARGE SCALE GENOMIC DNA]</scope>
    <source>
        <strain evidence="3 4">K22_7</strain>
    </source>
</reference>
<dbReference type="EMBL" id="CP036525">
    <property type="protein sequence ID" value="QDT02754.1"/>
    <property type="molecule type" value="Genomic_DNA"/>
</dbReference>
<gene>
    <name evidence="3" type="ORF">K227x_11320</name>
</gene>
<dbReference type="AlphaFoldDB" id="A0A517N6I2"/>
<keyword evidence="4" id="KW-1185">Reference proteome</keyword>
<accession>A0A517N6I2</accession>
<feature type="chain" id="PRO_5021853592" evidence="2">
    <location>
        <begin position="22"/>
        <end position="163"/>
    </location>
</feature>
<evidence type="ECO:0000313" key="3">
    <source>
        <dbReference type="EMBL" id="QDT02754.1"/>
    </source>
</evidence>
<feature type="signal peptide" evidence="2">
    <location>
        <begin position="1"/>
        <end position="21"/>
    </location>
</feature>
<dbReference type="Proteomes" id="UP000318538">
    <property type="component" value="Chromosome"/>
</dbReference>
<dbReference type="Pfam" id="PF13899">
    <property type="entry name" value="Thioredoxin_7"/>
    <property type="match status" value="1"/>
</dbReference>
<dbReference type="InterPro" id="IPR051099">
    <property type="entry name" value="AGR/TXD"/>
</dbReference>
<proteinExistence type="predicted"/>
<evidence type="ECO:0000256" key="1">
    <source>
        <dbReference type="ARBA" id="ARBA00022729"/>
    </source>
</evidence>
<keyword evidence="1 2" id="KW-0732">Signal</keyword>
<evidence type="ECO:0000313" key="4">
    <source>
        <dbReference type="Proteomes" id="UP000318538"/>
    </source>
</evidence>
<organism evidence="3 4">
    <name type="scientific">Rubripirellula lacrimiformis</name>
    <dbReference type="NCBI Taxonomy" id="1930273"/>
    <lineage>
        <taxon>Bacteria</taxon>
        <taxon>Pseudomonadati</taxon>
        <taxon>Planctomycetota</taxon>
        <taxon>Planctomycetia</taxon>
        <taxon>Pirellulales</taxon>
        <taxon>Pirellulaceae</taxon>
        <taxon>Rubripirellula</taxon>
    </lineage>
</organism>
<protein>
    <submittedName>
        <fullName evidence="3">Uncharacterized protein</fullName>
    </submittedName>
</protein>
<dbReference type="KEGG" id="rlc:K227x_11320"/>
<evidence type="ECO:0000256" key="2">
    <source>
        <dbReference type="SAM" id="SignalP"/>
    </source>
</evidence>